<reference evidence="6" key="1">
    <citation type="submission" date="2009-09" db="EMBL/GenBank/DDBJ databases">
        <title>The complete genome of Nakamurella multipartita DSM 44233.</title>
        <authorList>
            <consortium name="US DOE Joint Genome Institute (JGI-PGF)"/>
            <person name="Lucas S."/>
            <person name="Copeland A."/>
            <person name="Lapidus A."/>
            <person name="Glavina del Rio T."/>
            <person name="Dalin E."/>
            <person name="Tice H."/>
            <person name="Bruce D."/>
            <person name="Goodwin L."/>
            <person name="Pitluck S."/>
            <person name="Kyrpides N."/>
            <person name="Mavromatis K."/>
            <person name="Ivanova N."/>
            <person name="Ovchinnikova G."/>
            <person name="Sims D."/>
            <person name="Meincke L."/>
            <person name="Brettin T."/>
            <person name="Detter J.C."/>
            <person name="Han C."/>
            <person name="Larimer F."/>
            <person name="Land M."/>
            <person name="Hauser L."/>
            <person name="Markowitz V."/>
            <person name="Cheng J.-F."/>
            <person name="Hugenholtz P."/>
            <person name="Woyke T."/>
            <person name="Wu D."/>
            <person name="Klenk H.-P."/>
            <person name="Eisen J.A."/>
        </authorList>
    </citation>
    <scope>NUCLEOTIDE SEQUENCE [LARGE SCALE GENOMIC DNA]</scope>
    <source>
        <strain evidence="6">ATCC 700099 / DSM 44233 / CIP 104796 / JCM 9543 / NBRC 105858 / Y-104</strain>
    </source>
</reference>
<keyword evidence="3 5" id="KW-0808">Transferase</keyword>
<dbReference type="eggNOG" id="COG2226">
    <property type="taxonomic scope" value="Bacteria"/>
</dbReference>
<dbReference type="EMBL" id="CP001737">
    <property type="protein sequence ID" value="ACV78026.1"/>
    <property type="molecule type" value="Genomic_DNA"/>
</dbReference>
<organism evidence="5 6">
    <name type="scientific">Nakamurella multipartita (strain ATCC 700099 / DSM 44233 / CIP 104796 / JCM 9543 / NBRC 105858 / Y-104)</name>
    <name type="common">Microsphaera multipartita</name>
    <dbReference type="NCBI Taxonomy" id="479431"/>
    <lineage>
        <taxon>Bacteria</taxon>
        <taxon>Bacillati</taxon>
        <taxon>Actinomycetota</taxon>
        <taxon>Actinomycetes</taxon>
        <taxon>Nakamurellales</taxon>
        <taxon>Nakamurellaceae</taxon>
        <taxon>Nakamurella</taxon>
    </lineage>
</organism>
<gene>
    <name evidence="5" type="ordered locus">Namu_1635</name>
</gene>
<dbReference type="OrthoDB" id="9795634at2"/>
<evidence type="ECO:0000256" key="3">
    <source>
        <dbReference type="ARBA" id="ARBA00022679"/>
    </source>
</evidence>
<accession>C8XFR5</accession>
<reference evidence="5 6" key="2">
    <citation type="journal article" date="2010" name="Stand. Genomic Sci.">
        <title>Complete genome sequence of Nakamurella multipartita type strain (Y-104).</title>
        <authorList>
            <person name="Tice H."/>
            <person name="Mayilraj S."/>
            <person name="Sims D."/>
            <person name="Lapidus A."/>
            <person name="Nolan M."/>
            <person name="Lucas S."/>
            <person name="Glavina Del Rio T."/>
            <person name="Copeland A."/>
            <person name="Cheng J.F."/>
            <person name="Meincke L."/>
            <person name="Bruce D."/>
            <person name="Goodwin L."/>
            <person name="Pitluck S."/>
            <person name="Ivanova N."/>
            <person name="Mavromatis K."/>
            <person name="Ovchinnikova G."/>
            <person name="Pati A."/>
            <person name="Chen A."/>
            <person name="Palaniappan K."/>
            <person name="Land M."/>
            <person name="Hauser L."/>
            <person name="Chang Y.J."/>
            <person name="Jeffries C.D."/>
            <person name="Detter J.C."/>
            <person name="Brettin T."/>
            <person name="Rohde M."/>
            <person name="Goker M."/>
            <person name="Bristow J."/>
            <person name="Eisen J.A."/>
            <person name="Markowitz V."/>
            <person name="Hugenholtz P."/>
            <person name="Kyrpides N.C."/>
            <person name="Klenk H.P."/>
            <person name="Chen F."/>
        </authorList>
    </citation>
    <scope>NUCLEOTIDE SEQUENCE [LARGE SCALE GENOMIC DNA]</scope>
    <source>
        <strain evidence="6">ATCC 700099 / DSM 44233 / CIP 104796 / JCM 9543 / NBRC 105858 / Y-104</strain>
    </source>
</reference>
<dbReference type="RefSeq" id="WP_015746929.1">
    <property type="nucleotide sequence ID" value="NC_013235.1"/>
</dbReference>
<feature type="domain" description="Methyltransferase type 11" evidence="4">
    <location>
        <begin position="38"/>
        <end position="130"/>
    </location>
</feature>
<dbReference type="AlphaFoldDB" id="C8XFR5"/>
<evidence type="ECO:0000313" key="5">
    <source>
        <dbReference type="EMBL" id="ACV78026.1"/>
    </source>
</evidence>
<keyword evidence="6" id="KW-1185">Reference proteome</keyword>
<dbReference type="GO" id="GO:0008757">
    <property type="term" value="F:S-adenosylmethionine-dependent methyltransferase activity"/>
    <property type="evidence" value="ECO:0007669"/>
    <property type="project" value="InterPro"/>
</dbReference>
<protein>
    <submittedName>
        <fullName evidence="5">Methyltransferase type 11</fullName>
    </submittedName>
</protein>
<sequence>MSFDVAAQAYGAFMGRYSEPLADRLADLLEPVPGARALDVGCGPGALTARLVERLGPDQVCAIDPSAPFVAAARDRFPGLDVRSGRAEELPWPDASFDLAAASLVVHFMRDPVAGLGEMGRVVRAGGTVAATVWDHAGERGPISTFWRAVHDLDPAGPDESGLAGARAGHLAQLFTAAGLRVVRDTEVTVTVRYDSADQWWEPYTLGVGPAGAYLVGLPDQQREALRRQCVERLPPAPFAVEATAWCVLGRA</sequence>
<dbReference type="InterPro" id="IPR013216">
    <property type="entry name" value="Methyltransf_11"/>
</dbReference>
<dbReference type="GO" id="GO:0032259">
    <property type="term" value="P:methylation"/>
    <property type="evidence" value="ECO:0007669"/>
    <property type="project" value="UniProtKB-KW"/>
</dbReference>
<proteinExistence type="inferred from homology"/>
<dbReference type="PANTHER" id="PTHR44942:SF4">
    <property type="entry name" value="METHYLTRANSFERASE TYPE 11 DOMAIN-CONTAINING PROTEIN"/>
    <property type="match status" value="1"/>
</dbReference>
<dbReference type="InterPro" id="IPR051052">
    <property type="entry name" value="Diverse_substrate_MTase"/>
</dbReference>
<comment type="similarity">
    <text evidence="1">Belongs to the methyltransferase superfamily.</text>
</comment>
<evidence type="ECO:0000259" key="4">
    <source>
        <dbReference type="Pfam" id="PF08241"/>
    </source>
</evidence>
<dbReference type="Gene3D" id="3.40.50.150">
    <property type="entry name" value="Vaccinia Virus protein VP39"/>
    <property type="match status" value="1"/>
</dbReference>
<dbReference type="HOGENOM" id="CLU_037990_2_4_11"/>
<dbReference type="Pfam" id="PF08241">
    <property type="entry name" value="Methyltransf_11"/>
    <property type="match status" value="1"/>
</dbReference>
<dbReference type="SUPFAM" id="SSF53335">
    <property type="entry name" value="S-adenosyl-L-methionine-dependent methyltransferases"/>
    <property type="match status" value="1"/>
</dbReference>
<dbReference type="InterPro" id="IPR029063">
    <property type="entry name" value="SAM-dependent_MTases_sf"/>
</dbReference>
<keyword evidence="2 5" id="KW-0489">Methyltransferase</keyword>
<evidence type="ECO:0000313" key="6">
    <source>
        <dbReference type="Proteomes" id="UP000002218"/>
    </source>
</evidence>
<dbReference type="KEGG" id="nml:Namu_1635"/>
<dbReference type="CDD" id="cd02440">
    <property type="entry name" value="AdoMet_MTases"/>
    <property type="match status" value="1"/>
</dbReference>
<dbReference type="PANTHER" id="PTHR44942">
    <property type="entry name" value="METHYLTRANSF_11 DOMAIN-CONTAINING PROTEIN"/>
    <property type="match status" value="1"/>
</dbReference>
<dbReference type="STRING" id="479431.Namu_1635"/>
<dbReference type="Proteomes" id="UP000002218">
    <property type="component" value="Chromosome"/>
</dbReference>
<evidence type="ECO:0000256" key="1">
    <source>
        <dbReference type="ARBA" id="ARBA00008361"/>
    </source>
</evidence>
<name>C8XFR5_NAKMY</name>
<dbReference type="InParanoid" id="C8XFR5"/>
<evidence type="ECO:0000256" key="2">
    <source>
        <dbReference type="ARBA" id="ARBA00022603"/>
    </source>
</evidence>